<keyword evidence="3" id="KW-1185">Reference proteome</keyword>
<gene>
    <name evidence="2" type="ORF">Sjap_026632</name>
</gene>
<name>A0AAP0DXV2_9MAGN</name>
<evidence type="ECO:0000256" key="1">
    <source>
        <dbReference type="SAM" id="MobiDB-lite"/>
    </source>
</evidence>
<dbReference type="PANTHER" id="PTHR34047">
    <property type="entry name" value="NUCLEAR INTRON MATURASE 1, MITOCHONDRIAL-RELATED"/>
    <property type="match status" value="1"/>
</dbReference>
<dbReference type="SUPFAM" id="SSF56672">
    <property type="entry name" value="DNA/RNA polymerases"/>
    <property type="match status" value="1"/>
</dbReference>
<evidence type="ECO:0008006" key="4">
    <source>
        <dbReference type="Google" id="ProtNLM"/>
    </source>
</evidence>
<protein>
    <recommendedName>
        <fullName evidence="4">Reverse transcriptase domain-containing protein</fullName>
    </recommendedName>
</protein>
<comment type="caution">
    <text evidence="2">The sequence shown here is derived from an EMBL/GenBank/DDBJ whole genome shotgun (WGS) entry which is preliminary data.</text>
</comment>
<feature type="compositionally biased region" description="Polar residues" evidence="1">
    <location>
        <begin position="8"/>
        <end position="22"/>
    </location>
</feature>
<dbReference type="InterPro" id="IPR043502">
    <property type="entry name" value="DNA/RNA_pol_sf"/>
</dbReference>
<dbReference type="InterPro" id="IPR051083">
    <property type="entry name" value="GrpII_Intron_Splice-Mob/Def"/>
</dbReference>
<dbReference type="Proteomes" id="UP001417504">
    <property type="component" value="Unassembled WGS sequence"/>
</dbReference>
<organism evidence="2 3">
    <name type="scientific">Stephania japonica</name>
    <dbReference type="NCBI Taxonomy" id="461633"/>
    <lineage>
        <taxon>Eukaryota</taxon>
        <taxon>Viridiplantae</taxon>
        <taxon>Streptophyta</taxon>
        <taxon>Embryophyta</taxon>
        <taxon>Tracheophyta</taxon>
        <taxon>Spermatophyta</taxon>
        <taxon>Magnoliopsida</taxon>
        <taxon>Ranunculales</taxon>
        <taxon>Menispermaceae</taxon>
        <taxon>Menispermoideae</taxon>
        <taxon>Cissampelideae</taxon>
        <taxon>Stephania</taxon>
    </lineage>
</organism>
<evidence type="ECO:0000313" key="3">
    <source>
        <dbReference type="Proteomes" id="UP001417504"/>
    </source>
</evidence>
<reference evidence="2 3" key="1">
    <citation type="submission" date="2024-01" db="EMBL/GenBank/DDBJ databases">
        <title>Genome assemblies of Stephania.</title>
        <authorList>
            <person name="Yang L."/>
        </authorList>
    </citation>
    <scope>NUCLEOTIDE SEQUENCE [LARGE SCALE GENOMIC DNA]</scope>
    <source>
        <strain evidence="2">QJT</strain>
        <tissue evidence="2">Leaf</tissue>
    </source>
</reference>
<dbReference type="AlphaFoldDB" id="A0AAP0DXV2"/>
<feature type="region of interest" description="Disordered" evidence="1">
    <location>
        <begin position="1"/>
        <end position="22"/>
    </location>
</feature>
<dbReference type="EMBL" id="JBBNAE010000016">
    <property type="protein sequence ID" value="KAK9081440.1"/>
    <property type="molecule type" value="Genomic_DNA"/>
</dbReference>
<evidence type="ECO:0000313" key="2">
    <source>
        <dbReference type="EMBL" id="KAK9081440.1"/>
    </source>
</evidence>
<proteinExistence type="predicted"/>
<dbReference type="PANTHER" id="PTHR34047:SF8">
    <property type="entry name" value="PROTEIN YKFC"/>
    <property type="match status" value="1"/>
</dbReference>
<accession>A0AAP0DXV2</accession>
<sequence length="142" mass="16200">MVERLRSSPCQSRNFNTSTTSVERPLPLPMVEILNKPLVISRETPKPNKPGKMRPITQPHKEDFIVMDALSQLLNIVFEDIFLTQSHGFRKGRGPITFFAHVQSWGEVDRLIKADIVGCFDNIEHALLNSRVRLNIGNHNEN</sequence>